<evidence type="ECO:0000313" key="1">
    <source>
        <dbReference type="EMBL" id="EAX95616.1"/>
    </source>
</evidence>
<dbReference type="VEuPathDB" id="TrichDB:TVAGG3_0961130"/>
<name>A2FHI1_TRIV3</name>
<protein>
    <submittedName>
        <fullName evidence="1">Uncharacterized protein</fullName>
    </submittedName>
</protein>
<sequence>MFCFLALAEARRGKQLHQYGQRYPMGRRSHDIPRRHRVSVESNLGLSNSSFGLNLRNWHTLAKPAIYLYPKKTTDLSIGVMLPKEEFTATAPEFTQGTMWNVTAKPNGEIIHNGKVVPYLFWESFSNMEMNFEQGFVVKRGQGRKFLEKMLTAFNLRMGTH</sequence>
<dbReference type="AlphaFoldDB" id="A2FHI1"/>
<dbReference type="Proteomes" id="UP000001542">
    <property type="component" value="Unassembled WGS sequence"/>
</dbReference>
<accession>A2FHI1</accession>
<gene>
    <name evidence="1" type="ORF">TVAG_047140</name>
</gene>
<dbReference type="InParanoid" id="A2FHI1"/>
<reference evidence="1" key="2">
    <citation type="journal article" date="2007" name="Science">
        <title>Draft genome sequence of the sexually transmitted pathogen Trichomonas vaginalis.</title>
        <authorList>
            <person name="Carlton J.M."/>
            <person name="Hirt R.P."/>
            <person name="Silva J.C."/>
            <person name="Delcher A.L."/>
            <person name="Schatz M."/>
            <person name="Zhao Q."/>
            <person name="Wortman J.R."/>
            <person name="Bidwell S.L."/>
            <person name="Alsmark U.C.M."/>
            <person name="Besteiro S."/>
            <person name="Sicheritz-Ponten T."/>
            <person name="Noel C.J."/>
            <person name="Dacks J.B."/>
            <person name="Foster P.G."/>
            <person name="Simillion C."/>
            <person name="Van de Peer Y."/>
            <person name="Miranda-Saavedra D."/>
            <person name="Barton G.J."/>
            <person name="Westrop G.D."/>
            <person name="Mueller S."/>
            <person name="Dessi D."/>
            <person name="Fiori P.L."/>
            <person name="Ren Q."/>
            <person name="Paulsen I."/>
            <person name="Zhang H."/>
            <person name="Bastida-Corcuera F.D."/>
            <person name="Simoes-Barbosa A."/>
            <person name="Brown M.T."/>
            <person name="Hayes R.D."/>
            <person name="Mukherjee M."/>
            <person name="Okumura C.Y."/>
            <person name="Schneider R."/>
            <person name="Smith A.J."/>
            <person name="Vanacova S."/>
            <person name="Villalvazo M."/>
            <person name="Haas B.J."/>
            <person name="Pertea M."/>
            <person name="Feldblyum T.V."/>
            <person name="Utterback T.R."/>
            <person name="Shu C.L."/>
            <person name="Osoegawa K."/>
            <person name="de Jong P.J."/>
            <person name="Hrdy I."/>
            <person name="Horvathova L."/>
            <person name="Zubacova Z."/>
            <person name="Dolezal P."/>
            <person name="Malik S.B."/>
            <person name="Logsdon J.M. Jr."/>
            <person name="Henze K."/>
            <person name="Gupta A."/>
            <person name="Wang C.C."/>
            <person name="Dunne R.L."/>
            <person name="Upcroft J.A."/>
            <person name="Upcroft P."/>
            <person name="White O."/>
            <person name="Salzberg S.L."/>
            <person name="Tang P."/>
            <person name="Chiu C.-H."/>
            <person name="Lee Y.-S."/>
            <person name="Embley T.M."/>
            <person name="Coombs G.H."/>
            <person name="Mottram J.C."/>
            <person name="Tachezy J."/>
            <person name="Fraser-Liggett C.M."/>
            <person name="Johnson P.J."/>
        </authorList>
    </citation>
    <scope>NUCLEOTIDE SEQUENCE [LARGE SCALE GENOMIC DNA]</scope>
    <source>
        <strain evidence="1">G3</strain>
    </source>
</reference>
<dbReference type="OrthoDB" id="428577at2759"/>
<proteinExistence type="predicted"/>
<evidence type="ECO:0000313" key="2">
    <source>
        <dbReference type="Proteomes" id="UP000001542"/>
    </source>
</evidence>
<keyword evidence="2" id="KW-1185">Reference proteome</keyword>
<reference evidence="1" key="1">
    <citation type="submission" date="2006-10" db="EMBL/GenBank/DDBJ databases">
        <authorList>
            <person name="Amadeo P."/>
            <person name="Zhao Q."/>
            <person name="Wortman J."/>
            <person name="Fraser-Liggett C."/>
            <person name="Carlton J."/>
        </authorList>
    </citation>
    <scope>NUCLEOTIDE SEQUENCE</scope>
    <source>
        <strain evidence="1">G3</strain>
    </source>
</reference>
<dbReference type="VEuPathDB" id="TrichDB:TVAG_047140"/>
<organism evidence="1 2">
    <name type="scientific">Trichomonas vaginalis (strain ATCC PRA-98 / G3)</name>
    <dbReference type="NCBI Taxonomy" id="412133"/>
    <lineage>
        <taxon>Eukaryota</taxon>
        <taxon>Metamonada</taxon>
        <taxon>Parabasalia</taxon>
        <taxon>Trichomonadida</taxon>
        <taxon>Trichomonadidae</taxon>
        <taxon>Trichomonas</taxon>
    </lineage>
</organism>
<dbReference type="EMBL" id="DS113796">
    <property type="protein sequence ID" value="EAX95616.1"/>
    <property type="molecule type" value="Genomic_DNA"/>
</dbReference>